<evidence type="ECO:0000256" key="3">
    <source>
        <dbReference type="ARBA" id="ARBA00023163"/>
    </source>
</evidence>
<comment type="caution">
    <text evidence="6">The sequence shown here is derived from an EMBL/GenBank/DDBJ whole genome shotgun (WGS) entry which is preliminary data.</text>
</comment>
<keyword evidence="3" id="KW-0804">Transcription</keyword>
<feature type="region of interest" description="Disordered" evidence="4">
    <location>
        <begin position="122"/>
        <end position="143"/>
    </location>
</feature>
<dbReference type="RefSeq" id="WP_210153866.1">
    <property type="nucleotide sequence ID" value="NZ_JAFCNB010000001.1"/>
</dbReference>
<dbReference type="Gene3D" id="1.10.10.60">
    <property type="entry name" value="Homeodomain-like"/>
    <property type="match status" value="2"/>
</dbReference>
<dbReference type="PANTHER" id="PTHR46796">
    <property type="entry name" value="HTH-TYPE TRANSCRIPTIONAL ACTIVATOR RHAS-RELATED"/>
    <property type="match status" value="1"/>
</dbReference>
<dbReference type="Proteomes" id="UP000674234">
    <property type="component" value="Unassembled WGS sequence"/>
</dbReference>
<dbReference type="GO" id="GO:0003700">
    <property type="term" value="F:DNA-binding transcription factor activity"/>
    <property type="evidence" value="ECO:0007669"/>
    <property type="project" value="InterPro"/>
</dbReference>
<protein>
    <submittedName>
        <fullName evidence="6">Helix-turn-helix domain-containing protein</fullName>
    </submittedName>
</protein>
<organism evidence="6 7">
    <name type="scientific">Microbispora oryzae</name>
    <dbReference type="NCBI Taxonomy" id="2806554"/>
    <lineage>
        <taxon>Bacteria</taxon>
        <taxon>Bacillati</taxon>
        <taxon>Actinomycetota</taxon>
        <taxon>Actinomycetes</taxon>
        <taxon>Streptosporangiales</taxon>
        <taxon>Streptosporangiaceae</taxon>
        <taxon>Microbispora</taxon>
    </lineage>
</organism>
<reference evidence="6" key="1">
    <citation type="submission" date="2021-02" db="EMBL/GenBank/DDBJ databases">
        <title>Draft genome sequence of Microbispora sp. RL4-1S isolated from rice leaves in Thailand.</title>
        <authorList>
            <person name="Muangham S."/>
            <person name="Duangmal K."/>
        </authorList>
    </citation>
    <scope>NUCLEOTIDE SEQUENCE</scope>
    <source>
        <strain evidence="6">RL4-1S</strain>
    </source>
</reference>
<dbReference type="Pfam" id="PF12833">
    <property type="entry name" value="HTH_18"/>
    <property type="match status" value="1"/>
</dbReference>
<dbReference type="InterPro" id="IPR050204">
    <property type="entry name" value="AraC_XylS_family_regulators"/>
</dbReference>
<evidence type="ECO:0000256" key="4">
    <source>
        <dbReference type="SAM" id="MobiDB-lite"/>
    </source>
</evidence>
<dbReference type="SMART" id="SM00342">
    <property type="entry name" value="HTH_ARAC"/>
    <property type="match status" value="1"/>
</dbReference>
<accession>A0A940WBT6</accession>
<keyword evidence="2" id="KW-0238">DNA-binding</keyword>
<dbReference type="InterPro" id="IPR018060">
    <property type="entry name" value="HTH_AraC"/>
</dbReference>
<sequence>MDLEGADRAEAAHGEAGRDGGHGDGAVRDDVAGGHHLGALTVARIARFAGLSPRTLVRRFHEATGTTPLRWLHVQRLARARELLESTDLPIEHIGRLCGMGSAGNLRHHFTRSAGVTPMAYRRSFQGDRPPGGPGRPVAGGAG</sequence>
<dbReference type="EMBL" id="JAFCNB010000001">
    <property type="protein sequence ID" value="MBP2702589.1"/>
    <property type="molecule type" value="Genomic_DNA"/>
</dbReference>
<evidence type="ECO:0000259" key="5">
    <source>
        <dbReference type="PROSITE" id="PS01124"/>
    </source>
</evidence>
<dbReference type="GO" id="GO:0043565">
    <property type="term" value="F:sequence-specific DNA binding"/>
    <property type="evidence" value="ECO:0007669"/>
    <property type="project" value="InterPro"/>
</dbReference>
<keyword evidence="7" id="KW-1185">Reference proteome</keyword>
<dbReference type="SUPFAM" id="SSF46689">
    <property type="entry name" value="Homeodomain-like"/>
    <property type="match status" value="2"/>
</dbReference>
<feature type="domain" description="HTH araC/xylS-type" evidence="5">
    <location>
        <begin position="27"/>
        <end position="124"/>
    </location>
</feature>
<keyword evidence="1" id="KW-0805">Transcription regulation</keyword>
<dbReference type="InterPro" id="IPR009057">
    <property type="entry name" value="Homeodomain-like_sf"/>
</dbReference>
<gene>
    <name evidence="6" type="ORF">JOL79_02080</name>
</gene>
<proteinExistence type="predicted"/>
<name>A0A940WBT6_9ACTN</name>
<evidence type="ECO:0000313" key="7">
    <source>
        <dbReference type="Proteomes" id="UP000674234"/>
    </source>
</evidence>
<dbReference type="PROSITE" id="PS01124">
    <property type="entry name" value="HTH_ARAC_FAMILY_2"/>
    <property type="match status" value="1"/>
</dbReference>
<dbReference type="AlphaFoldDB" id="A0A940WBT6"/>
<evidence type="ECO:0000256" key="1">
    <source>
        <dbReference type="ARBA" id="ARBA00023015"/>
    </source>
</evidence>
<feature type="region of interest" description="Disordered" evidence="4">
    <location>
        <begin position="1"/>
        <end position="30"/>
    </location>
</feature>
<evidence type="ECO:0000256" key="2">
    <source>
        <dbReference type="ARBA" id="ARBA00023125"/>
    </source>
</evidence>
<evidence type="ECO:0000313" key="6">
    <source>
        <dbReference type="EMBL" id="MBP2702589.1"/>
    </source>
</evidence>